<keyword evidence="3" id="KW-0274">FAD</keyword>
<dbReference type="GO" id="GO:0005737">
    <property type="term" value="C:cytoplasm"/>
    <property type="evidence" value="ECO:0007669"/>
    <property type="project" value="TreeGrafter"/>
</dbReference>
<comment type="caution">
    <text evidence="7">The sequence shown here is derived from an EMBL/GenBank/DDBJ whole genome shotgun (WGS) entry which is preliminary data.</text>
</comment>
<name>A0A2V5L3Q0_9MICC</name>
<dbReference type="InterPro" id="IPR028202">
    <property type="entry name" value="Reductase_C"/>
</dbReference>
<keyword evidence="2" id="KW-0285">Flavoprotein</keyword>
<dbReference type="SUPFAM" id="SSF51905">
    <property type="entry name" value="FAD/NAD(P)-binding domain"/>
    <property type="match status" value="1"/>
</dbReference>
<dbReference type="PANTHER" id="PTHR43557">
    <property type="entry name" value="APOPTOSIS-INDUCING FACTOR 1"/>
    <property type="match status" value="1"/>
</dbReference>
<evidence type="ECO:0000313" key="8">
    <source>
        <dbReference type="Proteomes" id="UP000247832"/>
    </source>
</evidence>
<dbReference type="Proteomes" id="UP000247832">
    <property type="component" value="Unassembled WGS sequence"/>
</dbReference>
<dbReference type="InterPro" id="IPR050446">
    <property type="entry name" value="FAD-oxidoreductase/Apoptosis"/>
</dbReference>
<dbReference type="GO" id="GO:0016651">
    <property type="term" value="F:oxidoreductase activity, acting on NAD(P)H"/>
    <property type="evidence" value="ECO:0007669"/>
    <property type="project" value="TreeGrafter"/>
</dbReference>
<keyword evidence="8" id="KW-1185">Reference proteome</keyword>
<feature type="domain" description="Reductase C-terminal" evidence="6">
    <location>
        <begin position="322"/>
        <end position="406"/>
    </location>
</feature>
<dbReference type="RefSeq" id="WP_110502947.1">
    <property type="nucleotide sequence ID" value="NZ_QJVD01000040.1"/>
</dbReference>
<evidence type="ECO:0000256" key="1">
    <source>
        <dbReference type="ARBA" id="ARBA00001974"/>
    </source>
</evidence>
<keyword evidence="4" id="KW-0560">Oxidoreductase</keyword>
<dbReference type="InterPro" id="IPR016156">
    <property type="entry name" value="FAD/NAD-linked_Rdtase_dimer_sf"/>
</dbReference>
<evidence type="ECO:0000259" key="6">
    <source>
        <dbReference type="Pfam" id="PF14759"/>
    </source>
</evidence>
<dbReference type="EMBL" id="QJVD01000040">
    <property type="protein sequence ID" value="PYI64744.1"/>
    <property type="molecule type" value="Genomic_DNA"/>
</dbReference>
<sequence>MGVQPTFVIVGAGLAGAKAAESLRTEGFNGRILLFGAEPERPYERPALSKSFLQGTSERAKLYVHPKQWYADHGIELHTGTTVTAIDRPQRKIELAGGKRAAYDKLLLATGASPRELPDAGPHSVYYLRRVEDSLQLRFAFTTAKRVVIIGGGWIGLEVAAAARAADVEVVLLERGDVPLLRILGRETAGVFARLHRSHGVDLRTGAHPVHIITNADGRATGVQLDDGSRVDADLVVVGVGALPNTSLAEEAGLLVDNGIKVDEHLRTSDPDIFAAGDVANAFHPMLGRHIRIEHWFNAFSQPAIAAKSMVGLAAAYDEVPYFYSDQYELGMEYSGHVEPGSYDQVVFRGDRNALEFVVFWLRDHKVLAGMNVNVWDVTEIIKDLVRSGLKVDGAKLADAEFPLSDVFADAAGNNGQH</sequence>
<accession>A0A2V5L3Q0</accession>
<dbReference type="PANTHER" id="PTHR43557:SF2">
    <property type="entry name" value="RIESKE DOMAIN-CONTAINING PROTEIN-RELATED"/>
    <property type="match status" value="1"/>
</dbReference>
<evidence type="ECO:0000256" key="2">
    <source>
        <dbReference type="ARBA" id="ARBA00022630"/>
    </source>
</evidence>
<dbReference type="Pfam" id="PF14759">
    <property type="entry name" value="Reductase_C"/>
    <property type="match status" value="1"/>
</dbReference>
<dbReference type="Gene3D" id="3.50.50.60">
    <property type="entry name" value="FAD/NAD(P)-binding domain"/>
    <property type="match status" value="2"/>
</dbReference>
<dbReference type="InterPro" id="IPR036188">
    <property type="entry name" value="FAD/NAD-bd_sf"/>
</dbReference>
<dbReference type="SUPFAM" id="SSF55424">
    <property type="entry name" value="FAD/NAD-linked reductases, dimerisation (C-terminal) domain"/>
    <property type="match status" value="1"/>
</dbReference>
<dbReference type="OrthoDB" id="1145at2"/>
<gene>
    <name evidence="7" type="ORF">CVV68_20995</name>
</gene>
<dbReference type="AlphaFoldDB" id="A0A2V5L3Q0"/>
<evidence type="ECO:0000259" key="5">
    <source>
        <dbReference type="Pfam" id="PF07992"/>
    </source>
</evidence>
<proteinExistence type="predicted"/>
<feature type="domain" description="FAD/NAD(P)-binding" evidence="5">
    <location>
        <begin position="7"/>
        <end position="302"/>
    </location>
</feature>
<organism evidence="7 8">
    <name type="scientific">Arthrobacter livingstonensis</name>
    <dbReference type="NCBI Taxonomy" id="670078"/>
    <lineage>
        <taxon>Bacteria</taxon>
        <taxon>Bacillati</taxon>
        <taxon>Actinomycetota</taxon>
        <taxon>Actinomycetes</taxon>
        <taxon>Micrococcales</taxon>
        <taxon>Micrococcaceae</taxon>
        <taxon>Arthrobacter</taxon>
    </lineage>
</organism>
<comment type="cofactor">
    <cofactor evidence="1">
        <name>FAD</name>
        <dbReference type="ChEBI" id="CHEBI:57692"/>
    </cofactor>
</comment>
<evidence type="ECO:0000256" key="4">
    <source>
        <dbReference type="ARBA" id="ARBA00023002"/>
    </source>
</evidence>
<dbReference type="Gene3D" id="3.30.390.30">
    <property type="match status" value="1"/>
</dbReference>
<dbReference type="Pfam" id="PF07992">
    <property type="entry name" value="Pyr_redox_2"/>
    <property type="match status" value="1"/>
</dbReference>
<evidence type="ECO:0000256" key="3">
    <source>
        <dbReference type="ARBA" id="ARBA00022827"/>
    </source>
</evidence>
<protein>
    <submittedName>
        <fullName evidence="7">FAD-dependent oxidoreductase</fullName>
    </submittedName>
</protein>
<evidence type="ECO:0000313" key="7">
    <source>
        <dbReference type="EMBL" id="PYI64744.1"/>
    </source>
</evidence>
<dbReference type="PRINTS" id="PR00368">
    <property type="entry name" value="FADPNR"/>
</dbReference>
<dbReference type="PRINTS" id="PR00411">
    <property type="entry name" value="PNDRDTASEI"/>
</dbReference>
<dbReference type="InterPro" id="IPR023753">
    <property type="entry name" value="FAD/NAD-binding_dom"/>
</dbReference>
<reference evidence="7 8" key="1">
    <citation type="submission" date="2018-05" db="EMBL/GenBank/DDBJ databases">
        <title>Genetic diversity of glacier-inhabiting Cryobacterium bacteria in China and description of Cryobacterium mengkeensis sp. nov. and Arthrobacter glacialis sp. nov.</title>
        <authorList>
            <person name="Liu Q."/>
            <person name="Xin Y.-H."/>
        </authorList>
    </citation>
    <scope>NUCLEOTIDE SEQUENCE [LARGE SCALE GENOMIC DNA]</scope>
    <source>
        <strain evidence="7 8">LI2</strain>
    </source>
</reference>